<name>A0A4P9YLQ5_ROZAC</name>
<dbReference type="EMBL" id="ML005221">
    <property type="protein sequence ID" value="RKP19450.1"/>
    <property type="molecule type" value="Genomic_DNA"/>
</dbReference>
<evidence type="ECO:0000313" key="3">
    <source>
        <dbReference type="Proteomes" id="UP000281549"/>
    </source>
</evidence>
<feature type="region of interest" description="Disordered" evidence="1">
    <location>
        <begin position="172"/>
        <end position="195"/>
    </location>
</feature>
<gene>
    <name evidence="2" type="ORF">ROZALSC1DRAFT_22284</name>
</gene>
<dbReference type="Proteomes" id="UP000281549">
    <property type="component" value="Unassembled WGS sequence"/>
</dbReference>
<dbReference type="AlphaFoldDB" id="A0A4P9YLQ5"/>
<sequence>MRYIFFAFAVNIIYAHPIYNAPEMQSQPLLIQHSINSWGPFTGNPVATTNYNQQIQNISPDQASANSQPMIFGTNQQNSIVNIGSYSYDELAAMHREKPTVQQLQNGDQNVLNSYIANANYQANLALQNQQIDANRQALQAIDKQQYDTLLGKMYMQNGAVPGLNEMKMPLPTLPVNGATNSSGGMSNQSSTQNK</sequence>
<evidence type="ECO:0000313" key="2">
    <source>
        <dbReference type="EMBL" id="RKP19450.1"/>
    </source>
</evidence>
<accession>A0A4P9YLQ5</accession>
<evidence type="ECO:0000256" key="1">
    <source>
        <dbReference type="SAM" id="MobiDB-lite"/>
    </source>
</evidence>
<reference evidence="3" key="1">
    <citation type="journal article" date="2018" name="Nat. Microbiol.">
        <title>Leveraging single-cell genomics to expand the fungal tree of life.</title>
        <authorList>
            <person name="Ahrendt S.R."/>
            <person name="Quandt C.A."/>
            <person name="Ciobanu D."/>
            <person name="Clum A."/>
            <person name="Salamov A."/>
            <person name="Andreopoulos B."/>
            <person name="Cheng J.F."/>
            <person name="Woyke T."/>
            <person name="Pelin A."/>
            <person name="Henrissat B."/>
            <person name="Reynolds N.K."/>
            <person name="Benny G.L."/>
            <person name="Smith M.E."/>
            <person name="James T.Y."/>
            <person name="Grigoriev I.V."/>
        </authorList>
    </citation>
    <scope>NUCLEOTIDE SEQUENCE [LARGE SCALE GENOMIC DNA]</scope>
    <source>
        <strain evidence="3">CSF55</strain>
    </source>
</reference>
<proteinExistence type="predicted"/>
<organism evidence="2 3">
    <name type="scientific">Rozella allomycis (strain CSF55)</name>
    <dbReference type="NCBI Taxonomy" id="988480"/>
    <lineage>
        <taxon>Eukaryota</taxon>
        <taxon>Fungi</taxon>
        <taxon>Fungi incertae sedis</taxon>
        <taxon>Cryptomycota</taxon>
        <taxon>Cryptomycota incertae sedis</taxon>
        <taxon>Rozella</taxon>
    </lineage>
</organism>
<protein>
    <submittedName>
        <fullName evidence="2">Uncharacterized protein</fullName>
    </submittedName>
</protein>
<feature type="compositionally biased region" description="Polar residues" evidence="1">
    <location>
        <begin position="178"/>
        <end position="195"/>
    </location>
</feature>